<dbReference type="Proteomes" id="UP001501461">
    <property type="component" value="Unassembled WGS sequence"/>
</dbReference>
<dbReference type="RefSeq" id="WP_343956196.1">
    <property type="nucleotide sequence ID" value="NZ_BAAAMN010000011.1"/>
</dbReference>
<dbReference type="PIRSF" id="PIRSF021700">
    <property type="entry name" value="3_dmu_93_MTrfase"/>
    <property type="match status" value="1"/>
</dbReference>
<dbReference type="InterPro" id="IPR029068">
    <property type="entry name" value="Glyas_Bleomycin-R_OHBP_Dase"/>
</dbReference>
<dbReference type="Gene3D" id="3.30.720.110">
    <property type="match status" value="1"/>
</dbReference>
<dbReference type="Gene3D" id="3.30.720.100">
    <property type="match status" value="1"/>
</dbReference>
<evidence type="ECO:0000313" key="3">
    <source>
        <dbReference type="Proteomes" id="UP001501461"/>
    </source>
</evidence>
<gene>
    <name evidence="2" type="ORF">GCM10009720_06890</name>
</gene>
<dbReference type="InterPro" id="IPR009725">
    <property type="entry name" value="3_dmu_93_MTrfase"/>
</dbReference>
<dbReference type="SUPFAM" id="SSF54593">
    <property type="entry name" value="Glyoxalase/Bleomycin resistance protein/Dihydroxybiphenyl dioxygenase"/>
    <property type="match status" value="1"/>
</dbReference>
<protein>
    <submittedName>
        <fullName evidence="2">VOC family protein</fullName>
    </submittedName>
</protein>
<feature type="domain" description="PhnB-like" evidence="1">
    <location>
        <begin position="5"/>
        <end position="129"/>
    </location>
</feature>
<dbReference type="PANTHER" id="PTHR33990:SF4">
    <property type="entry name" value="PHNB-LIKE DOMAIN-CONTAINING PROTEIN"/>
    <property type="match status" value="1"/>
</dbReference>
<dbReference type="Pfam" id="PF06983">
    <property type="entry name" value="3-dmu-9_3-mt"/>
    <property type="match status" value="1"/>
</dbReference>
<accession>A0ABP5FR28</accession>
<organism evidence="2 3">
    <name type="scientific">Yaniella flava</name>
    <dbReference type="NCBI Taxonomy" id="287930"/>
    <lineage>
        <taxon>Bacteria</taxon>
        <taxon>Bacillati</taxon>
        <taxon>Actinomycetota</taxon>
        <taxon>Actinomycetes</taxon>
        <taxon>Micrococcales</taxon>
        <taxon>Micrococcaceae</taxon>
        <taxon>Yaniella</taxon>
    </lineage>
</organism>
<dbReference type="CDD" id="cd06588">
    <property type="entry name" value="PhnB_like"/>
    <property type="match status" value="1"/>
</dbReference>
<reference evidence="3" key="1">
    <citation type="journal article" date="2019" name="Int. J. Syst. Evol. Microbiol.">
        <title>The Global Catalogue of Microorganisms (GCM) 10K type strain sequencing project: providing services to taxonomists for standard genome sequencing and annotation.</title>
        <authorList>
            <consortium name="The Broad Institute Genomics Platform"/>
            <consortium name="The Broad Institute Genome Sequencing Center for Infectious Disease"/>
            <person name="Wu L."/>
            <person name="Ma J."/>
        </authorList>
    </citation>
    <scope>NUCLEOTIDE SEQUENCE [LARGE SCALE GENOMIC DNA]</scope>
    <source>
        <strain evidence="3">JCM 13595</strain>
    </source>
</reference>
<keyword evidence="3" id="KW-1185">Reference proteome</keyword>
<evidence type="ECO:0000259" key="1">
    <source>
        <dbReference type="Pfam" id="PF06983"/>
    </source>
</evidence>
<comment type="caution">
    <text evidence="2">The sequence shown here is derived from an EMBL/GenBank/DDBJ whole genome shotgun (WGS) entry which is preliminary data.</text>
</comment>
<evidence type="ECO:0000313" key="2">
    <source>
        <dbReference type="EMBL" id="GAA2029633.1"/>
    </source>
</evidence>
<name>A0ABP5FR28_9MICC</name>
<dbReference type="PANTHER" id="PTHR33990">
    <property type="entry name" value="PROTEIN YJDN-RELATED"/>
    <property type="match status" value="1"/>
</dbReference>
<proteinExistence type="predicted"/>
<dbReference type="EMBL" id="BAAAMN010000011">
    <property type="protein sequence ID" value="GAA2029633.1"/>
    <property type="molecule type" value="Genomic_DNA"/>
</dbReference>
<sequence>MSQTQQLTPHLMFQNGRAEEAMDFYVELFGGEVVTIARYGAETPEMNGKVMLATFVIAGLRINIMDSSMQHEFDLTPSMSMTLNCTSQEQLDQLWAALSEGGQPLMPLDDYGFGPFGWIADSYGVSWQLNYNPEPATD</sequence>
<dbReference type="InterPro" id="IPR028973">
    <property type="entry name" value="PhnB-like"/>
</dbReference>